<comment type="caution">
    <text evidence="9">The sequence shown here is derived from an EMBL/GenBank/DDBJ whole genome shotgun (WGS) entry which is preliminary data.</text>
</comment>
<feature type="transmembrane region" description="Helical" evidence="7">
    <location>
        <begin position="722"/>
        <end position="741"/>
    </location>
</feature>
<feature type="domain" description="Peptidase M48" evidence="8">
    <location>
        <begin position="162"/>
        <end position="305"/>
    </location>
</feature>
<feature type="transmembrane region" description="Helical" evidence="7">
    <location>
        <begin position="420"/>
        <end position="444"/>
    </location>
</feature>
<evidence type="ECO:0000259" key="8">
    <source>
        <dbReference type="Pfam" id="PF01435"/>
    </source>
</evidence>
<keyword evidence="4" id="KW-0378">Hydrolase</keyword>
<comment type="cofactor">
    <cofactor evidence="1">
        <name>Zn(2+)</name>
        <dbReference type="ChEBI" id="CHEBI:29105"/>
    </cofactor>
</comment>
<keyword evidence="6" id="KW-0482">Metalloprotease</keyword>
<feature type="transmembrane region" description="Helical" evidence="7">
    <location>
        <begin position="456"/>
        <end position="478"/>
    </location>
</feature>
<keyword evidence="10" id="KW-1185">Reference proteome</keyword>
<evidence type="ECO:0000256" key="5">
    <source>
        <dbReference type="ARBA" id="ARBA00022833"/>
    </source>
</evidence>
<dbReference type="GO" id="GO:0046872">
    <property type="term" value="F:metal ion binding"/>
    <property type="evidence" value="ECO:0007669"/>
    <property type="project" value="UniProtKB-KW"/>
</dbReference>
<feature type="transmembrane region" description="Helical" evidence="7">
    <location>
        <begin position="383"/>
        <end position="400"/>
    </location>
</feature>
<dbReference type="InterPro" id="IPR001915">
    <property type="entry name" value="Peptidase_M48"/>
</dbReference>
<feature type="transmembrane region" description="Helical" evidence="7">
    <location>
        <begin position="588"/>
        <end position="613"/>
    </location>
</feature>
<feature type="transmembrane region" description="Helical" evidence="7">
    <location>
        <begin position="625"/>
        <end position="649"/>
    </location>
</feature>
<keyword evidence="7" id="KW-1133">Transmembrane helix</keyword>
<protein>
    <recommendedName>
        <fullName evidence="8">Peptidase M48 domain-containing protein</fullName>
    </recommendedName>
</protein>
<feature type="transmembrane region" description="Helical" evidence="7">
    <location>
        <begin position="547"/>
        <end position="568"/>
    </location>
</feature>
<feature type="transmembrane region" description="Helical" evidence="7">
    <location>
        <begin position="229"/>
        <end position="247"/>
    </location>
</feature>
<feature type="transmembrane region" description="Helical" evidence="7">
    <location>
        <begin position="309"/>
        <end position="328"/>
    </location>
</feature>
<proteinExistence type="predicted"/>
<reference evidence="9" key="1">
    <citation type="submission" date="2021-03" db="EMBL/GenBank/DDBJ databases">
        <title>Whole genome shotgun sequence of Actinoplanes auranticolor NBRC 12245.</title>
        <authorList>
            <person name="Komaki H."/>
            <person name="Tamura T."/>
        </authorList>
    </citation>
    <scope>NUCLEOTIDE SEQUENCE</scope>
    <source>
        <strain evidence="9">NBRC 12245</strain>
    </source>
</reference>
<feature type="transmembrane region" description="Helical" evidence="7">
    <location>
        <begin position="348"/>
        <end position="371"/>
    </location>
</feature>
<gene>
    <name evidence="9" type="ORF">Aau02nite_25130</name>
</gene>
<keyword evidence="7" id="KW-0812">Transmembrane</keyword>
<dbReference type="RefSeq" id="WP_212988539.1">
    <property type="nucleotide sequence ID" value="NZ_BAABEA010000019.1"/>
</dbReference>
<evidence type="ECO:0000256" key="1">
    <source>
        <dbReference type="ARBA" id="ARBA00001947"/>
    </source>
</evidence>
<sequence>MTASRLEPLALPPATTGRFLLLMATGVAASVQVYGWLVARLATVSEAPAQCVRAARTITGAVRPDDLIDWYAGCEVWASVREARFVGLMIAVFVAVTLVIYLAMPVWARRSLVPLQRYAGDPVLGATVARIEPLVGPRIRVYVAVAAGRGVDRAFGRIGRYAIVLNSSRLSEAARDPDDPGLLSVLRHELAHLRNRDIDLTYLTVAVWWGFLGAVVALPLAYVAFTAPAALAGLSWRLGVLLFLFWLQRASVLRVRELYADVGSGGGEDLVRTLRASPGRYAGSRVRGWFRLHPYTKVRIEVLHGTDRLFELAPGVAAAVGALIGLGFPPARYLAGLLLPDWTYLPGWICGLTFGSFAAAVLAGAVWRAALWAAAAPGRTVRMLPSALAFTTALTGGLLLTPDLPETTSFWRVARESPHIAVVVSLTLLALVWIFLRWTLFCAASHLPVAARPRRAYRFGVLQAALVFGVWLSVWFHVGELVPSVGFSATALLVVHISVLFDPLLAVSMLWVFWYPLATWRARDRVSVWRDPADDTPVPGVRTPLGLVHVAAAGILAAYGIVLFVFRHQLRIALEERLDDLTPSVSELLPMFLLVVLPALITTAAGLFGLGLVTGGRSGLERAVTAAGATALPVSTGVVVLSLLAVSLASPRARDLLELLVGLSLGGGSADIDRPARAALGLMVLLTFGLLLVVGLPSAALGSLVRSLRPAARSRRGPARPGWSAVVLLLPILLLGGTVAGSSASEWRVPDTLAVPESIDIGQVEQVLAEPWPIDLPLSDACTSMIGGAASSLDTMSTATASGGFDIVLTRAAAGARSAADPTLRSMGEGAVEALRREQLLRARRGVTAALRYCATALTLT</sequence>
<dbReference type="AlphaFoldDB" id="A0A919S9R0"/>
<evidence type="ECO:0000256" key="4">
    <source>
        <dbReference type="ARBA" id="ARBA00022801"/>
    </source>
</evidence>
<keyword evidence="5" id="KW-0862">Zinc</keyword>
<evidence type="ECO:0000256" key="7">
    <source>
        <dbReference type="SAM" id="Phobius"/>
    </source>
</evidence>
<feature type="transmembrane region" description="Helical" evidence="7">
    <location>
        <begin position="490"/>
        <end position="515"/>
    </location>
</feature>
<dbReference type="GO" id="GO:0004222">
    <property type="term" value="F:metalloendopeptidase activity"/>
    <property type="evidence" value="ECO:0007669"/>
    <property type="project" value="InterPro"/>
</dbReference>
<organism evidence="9 10">
    <name type="scientific">Actinoplanes auranticolor</name>
    <dbReference type="NCBI Taxonomy" id="47988"/>
    <lineage>
        <taxon>Bacteria</taxon>
        <taxon>Bacillati</taxon>
        <taxon>Actinomycetota</taxon>
        <taxon>Actinomycetes</taxon>
        <taxon>Micromonosporales</taxon>
        <taxon>Micromonosporaceae</taxon>
        <taxon>Actinoplanes</taxon>
    </lineage>
</organism>
<keyword evidence="2" id="KW-0645">Protease</keyword>
<dbReference type="Pfam" id="PF01435">
    <property type="entry name" value="Peptidase_M48"/>
    <property type="match status" value="1"/>
</dbReference>
<keyword evidence="3" id="KW-0479">Metal-binding</keyword>
<dbReference type="EMBL" id="BOQL01000021">
    <property type="protein sequence ID" value="GIM66923.1"/>
    <property type="molecule type" value="Genomic_DNA"/>
</dbReference>
<name>A0A919S9R0_9ACTN</name>
<dbReference type="Proteomes" id="UP000681340">
    <property type="component" value="Unassembled WGS sequence"/>
</dbReference>
<dbReference type="GO" id="GO:0006508">
    <property type="term" value="P:proteolysis"/>
    <property type="evidence" value="ECO:0007669"/>
    <property type="project" value="UniProtKB-KW"/>
</dbReference>
<feature type="transmembrane region" description="Helical" evidence="7">
    <location>
        <begin position="85"/>
        <end position="108"/>
    </location>
</feature>
<feature type="transmembrane region" description="Helical" evidence="7">
    <location>
        <begin position="20"/>
        <end position="39"/>
    </location>
</feature>
<accession>A0A919S9R0</accession>
<feature type="transmembrane region" description="Helical" evidence="7">
    <location>
        <begin position="200"/>
        <end position="223"/>
    </location>
</feature>
<evidence type="ECO:0000256" key="6">
    <source>
        <dbReference type="ARBA" id="ARBA00023049"/>
    </source>
</evidence>
<evidence type="ECO:0000256" key="2">
    <source>
        <dbReference type="ARBA" id="ARBA00022670"/>
    </source>
</evidence>
<evidence type="ECO:0000313" key="10">
    <source>
        <dbReference type="Proteomes" id="UP000681340"/>
    </source>
</evidence>
<keyword evidence="7" id="KW-0472">Membrane</keyword>
<feature type="transmembrane region" description="Helical" evidence="7">
    <location>
        <begin position="678"/>
        <end position="701"/>
    </location>
</feature>
<evidence type="ECO:0000313" key="9">
    <source>
        <dbReference type="EMBL" id="GIM66923.1"/>
    </source>
</evidence>
<evidence type="ECO:0000256" key="3">
    <source>
        <dbReference type="ARBA" id="ARBA00022723"/>
    </source>
</evidence>